<comment type="caution">
    <text evidence="1">The sequence shown here is derived from an EMBL/GenBank/DDBJ whole genome shotgun (WGS) entry which is preliminary data.</text>
</comment>
<evidence type="ECO:0000313" key="2">
    <source>
        <dbReference type="Proteomes" id="UP000037185"/>
    </source>
</evidence>
<organism evidence="1 2">
    <name type="scientific">Streptomyces fradiae</name>
    <name type="common">Streptomyces roseoflavus</name>
    <dbReference type="NCBI Taxonomy" id="1906"/>
    <lineage>
        <taxon>Bacteria</taxon>
        <taxon>Bacillati</taxon>
        <taxon>Actinomycetota</taxon>
        <taxon>Actinomycetes</taxon>
        <taxon>Kitasatosporales</taxon>
        <taxon>Streptomycetaceae</taxon>
        <taxon>Streptomyces</taxon>
    </lineage>
</organism>
<name>A0ACC4W612_STRFR</name>
<evidence type="ECO:0000313" key="1">
    <source>
        <dbReference type="EMBL" id="KNE79973.1"/>
    </source>
</evidence>
<gene>
    <name evidence="1" type="ORF">ADZ36_24630</name>
</gene>
<accession>A0ACC4W612</accession>
<keyword evidence="2" id="KW-1185">Reference proteome</keyword>
<reference evidence="1" key="1">
    <citation type="submission" date="2015-07" db="EMBL/GenBank/DDBJ databases">
        <title>Draft genome sequence of Streptomyces fradiae, a resistant strain to nitron-oligomycin.</title>
        <authorList>
            <person name="Vatlin A.A."/>
            <person name="Bekker O.B."/>
            <person name="Danilenko V.N."/>
        </authorList>
    </citation>
    <scope>NUCLEOTIDE SEQUENCE</scope>
    <source>
        <strain evidence="1">Olg1-1</strain>
    </source>
</reference>
<dbReference type="Proteomes" id="UP000037185">
    <property type="component" value="Unassembled WGS sequence"/>
</dbReference>
<dbReference type="EMBL" id="LGSP01000064">
    <property type="protein sequence ID" value="KNE79973.1"/>
    <property type="molecule type" value="Genomic_DNA"/>
</dbReference>
<sequence>MPVRRARVHRAGTPLDRGAAPAGAAAAVGFADRPHPNRHCTRIAGVPPGAYRRERERARAPGTARTSGTGPDAAP</sequence>
<protein>
    <submittedName>
        <fullName evidence="1">Uncharacterized protein</fullName>
    </submittedName>
</protein>
<proteinExistence type="predicted"/>